<dbReference type="PANTHER" id="PTHR43685:SF2">
    <property type="entry name" value="GLYCOSYLTRANSFERASE 2-LIKE DOMAIN-CONTAINING PROTEIN"/>
    <property type="match status" value="1"/>
</dbReference>
<dbReference type="Gene3D" id="3.90.550.10">
    <property type="entry name" value="Spore Coat Polysaccharide Biosynthesis Protein SpsA, Chain A"/>
    <property type="match status" value="1"/>
</dbReference>
<dbReference type="CDD" id="cd00761">
    <property type="entry name" value="Glyco_tranf_GTA_type"/>
    <property type="match status" value="1"/>
</dbReference>
<dbReference type="InterPro" id="IPR050834">
    <property type="entry name" value="Glycosyltransf_2"/>
</dbReference>
<dbReference type="PANTHER" id="PTHR43685">
    <property type="entry name" value="GLYCOSYLTRANSFERASE"/>
    <property type="match status" value="1"/>
</dbReference>
<evidence type="ECO:0000259" key="2">
    <source>
        <dbReference type="Pfam" id="PF00535"/>
    </source>
</evidence>
<evidence type="ECO:0000256" key="1">
    <source>
        <dbReference type="SAM" id="MobiDB-lite"/>
    </source>
</evidence>
<dbReference type="AlphaFoldDB" id="A0A2U1F761"/>
<proteinExistence type="predicted"/>
<dbReference type="Pfam" id="PF00535">
    <property type="entry name" value="Glycos_transf_2"/>
    <property type="match status" value="1"/>
</dbReference>
<reference evidence="3 4" key="1">
    <citation type="submission" date="2018-04" db="EMBL/GenBank/DDBJ databases">
        <title>Genomic Encyclopedia of Type Strains, Phase IV (KMG-IV): sequencing the most valuable type-strain genomes for metagenomic binning, comparative biology and taxonomic classification.</title>
        <authorList>
            <person name="Goeker M."/>
        </authorList>
    </citation>
    <scope>NUCLEOTIDE SEQUENCE [LARGE SCALE GENOMIC DNA]</scope>
    <source>
        <strain evidence="3 4">DSM 45771</strain>
    </source>
</reference>
<dbReference type="GO" id="GO:0016740">
    <property type="term" value="F:transferase activity"/>
    <property type="evidence" value="ECO:0007669"/>
    <property type="project" value="UniProtKB-KW"/>
</dbReference>
<feature type="compositionally biased region" description="Low complexity" evidence="1">
    <location>
        <begin position="327"/>
        <end position="342"/>
    </location>
</feature>
<feature type="domain" description="Glycosyltransferase 2-like" evidence="2">
    <location>
        <begin position="6"/>
        <end position="103"/>
    </location>
</feature>
<name>A0A2U1F761_9PSEU</name>
<sequence length="342" mass="37272">MTPTFSIVVPAHGTADVVGEAIGSVLAQTDPDWQLVVVDDASPDDLAERVAPFLSDPRIELVRLPDNRGVSAARNVGIGAARGEYVVFLDSDDLLRADFLAQVRACLETVPGPGLVGAVPLTVDEDGAPTDPDFRLSTDPPATDGEEFLLHLLREPFSYRGTTVPRELATSVGGFDEALWVGEDLEFWVRVALTGVPVRVLDEQVYLLRQRQGSITRQDDRTVELGEGAHAALARIARQLPPSPARRAALREYVDRVRTGIALGRYRRAVRTGDRTAARRQALRLLRRRPSVRHAGMWVTAQLSPGVMRRLYAARRRWRGLPPVDAPPDASGGSPAPSHDVA</sequence>
<feature type="region of interest" description="Disordered" evidence="1">
    <location>
        <begin position="323"/>
        <end position="342"/>
    </location>
</feature>
<evidence type="ECO:0000313" key="3">
    <source>
        <dbReference type="EMBL" id="PVZ07992.1"/>
    </source>
</evidence>
<comment type="caution">
    <text evidence="3">The sequence shown here is derived from an EMBL/GenBank/DDBJ whole genome shotgun (WGS) entry which is preliminary data.</text>
</comment>
<dbReference type="RefSeq" id="WP_165825796.1">
    <property type="nucleotide sequence ID" value="NZ_QEKW01000010.1"/>
</dbReference>
<dbReference type="Proteomes" id="UP000245639">
    <property type="component" value="Unassembled WGS sequence"/>
</dbReference>
<dbReference type="InterPro" id="IPR029044">
    <property type="entry name" value="Nucleotide-diphossugar_trans"/>
</dbReference>
<gene>
    <name evidence="3" type="ORF">C8D89_110146</name>
</gene>
<protein>
    <submittedName>
        <fullName evidence="3">Glycosyl transferase family 2</fullName>
    </submittedName>
</protein>
<dbReference type="EMBL" id="QEKW01000010">
    <property type="protein sequence ID" value="PVZ07992.1"/>
    <property type="molecule type" value="Genomic_DNA"/>
</dbReference>
<evidence type="ECO:0000313" key="4">
    <source>
        <dbReference type="Proteomes" id="UP000245639"/>
    </source>
</evidence>
<organism evidence="3 4">
    <name type="scientific">Actinomycetospora cinnamomea</name>
    <dbReference type="NCBI Taxonomy" id="663609"/>
    <lineage>
        <taxon>Bacteria</taxon>
        <taxon>Bacillati</taxon>
        <taxon>Actinomycetota</taxon>
        <taxon>Actinomycetes</taxon>
        <taxon>Pseudonocardiales</taxon>
        <taxon>Pseudonocardiaceae</taxon>
        <taxon>Actinomycetospora</taxon>
    </lineage>
</organism>
<keyword evidence="3" id="KW-0808">Transferase</keyword>
<accession>A0A2U1F761</accession>
<keyword evidence="4" id="KW-1185">Reference proteome</keyword>
<dbReference type="SUPFAM" id="SSF53448">
    <property type="entry name" value="Nucleotide-diphospho-sugar transferases"/>
    <property type="match status" value="1"/>
</dbReference>
<dbReference type="InterPro" id="IPR001173">
    <property type="entry name" value="Glyco_trans_2-like"/>
</dbReference>